<accession>A0A9W9FXA5</accession>
<evidence type="ECO:0000313" key="4">
    <source>
        <dbReference type="Proteomes" id="UP001149165"/>
    </source>
</evidence>
<feature type="chain" id="PRO_5040972218" evidence="2">
    <location>
        <begin position="29"/>
        <end position="355"/>
    </location>
</feature>
<proteinExistence type="predicted"/>
<feature type="signal peptide" evidence="2">
    <location>
        <begin position="1"/>
        <end position="28"/>
    </location>
</feature>
<dbReference type="Proteomes" id="UP001149165">
    <property type="component" value="Unassembled WGS sequence"/>
</dbReference>
<organism evidence="3 4">
    <name type="scientific">Penicillium angulare</name>
    <dbReference type="NCBI Taxonomy" id="116970"/>
    <lineage>
        <taxon>Eukaryota</taxon>
        <taxon>Fungi</taxon>
        <taxon>Dikarya</taxon>
        <taxon>Ascomycota</taxon>
        <taxon>Pezizomycotina</taxon>
        <taxon>Eurotiomycetes</taxon>
        <taxon>Eurotiomycetidae</taxon>
        <taxon>Eurotiales</taxon>
        <taxon>Aspergillaceae</taxon>
        <taxon>Penicillium</taxon>
    </lineage>
</organism>
<keyword evidence="1" id="KW-1133">Transmembrane helix</keyword>
<reference evidence="3" key="1">
    <citation type="submission" date="2022-11" db="EMBL/GenBank/DDBJ databases">
        <authorList>
            <person name="Petersen C."/>
        </authorList>
    </citation>
    <scope>NUCLEOTIDE SEQUENCE</scope>
    <source>
        <strain evidence="3">IBT 30069</strain>
    </source>
</reference>
<name>A0A9W9FXA5_9EURO</name>
<dbReference type="OrthoDB" id="5426678at2759"/>
<comment type="caution">
    <text evidence="3">The sequence shown here is derived from an EMBL/GenBank/DDBJ whole genome shotgun (WGS) entry which is preliminary data.</text>
</comment>
<sequence>MLGLRESKMRAMALVAVFLSSFFPAVLGLRVASGSPCASRCNKWGSSDNTTSSEISCVDGAFNTTSKGKDFQDCITCGLKSTYEDETSGATDVNWALFNLRYALSSCIFEYPDHVSNVSTPCPVACGTVQPAIQLDIEDPTVDNIGTWCDSSSFADNVINTCEFCYNLTSNQIYLANFMESIRYNCHFPTVTGDEFAVSPSRIFTESLLPSSMSLSTPSSGGSHVNLGLVIAVPVLAFIIICLGIGTCCFFYIRYRRRKSRQNRFQNHAAYPNVPPEGFADQTMYSDYQAFAQSHAAGYGQQAFNEQYGQAHEMYGINTGKQGFQAHTSEMTVPAPHAGADQHGIYAIGDQKHPM</sequence>
<keyword evidence="1" id="KW-0812">Transmembrane</keyword>
<evidence type="ECO:0000256" key="1">
    <source>
        <dbReference type="SAM" id="Phobius"/>
    </source>
</evidence>
<keyword evidence="4" id="KW-1185">Reference proteome</keyword>
<gene>
    <name evidence="3" type="ORF">N7456_004753</name>
</gene>
<evidence type="ECO:0000256" key="2">
    <source>
        <dbReference type="SAM" id="SignalP"/>
    </source>
</evidence>
<feature type="transmembrane region" description="Helical" evidence="1">
    <location>
        <begin position="227"/>
        <end position="253"/>
    </location>
</feature>
<protein>
    <submittedName>
        <fullName evidence="3">Uncharacterized protein</fullName>
    </submittedName>
</protein>
<reference evidence="3" key="2">
    <citation type="journal article" date="2023" name="IMA Fungus">
        <title>Comparative genomic study of the Penicillium genus elucidates a diverse pangenome and 15 lateral gene transfer events.</title>
        <authorList>
            <person name="Petersen C."/>
            <person name="Sorensen T."/>
            <person name="Nielsen M.R."/>
            <person name="Sondergaard T.E."/>
            <person name="Sorensen J.L."/>
            <person name="Fitzpatrick D.A."/>
            <person name="Frisvad J.C."/>
            <person name="Nielsen K.L."/>
        </authorList>
    </citation>
    <scope>NUCLEOTIDE SEQUENCE</scope>
    <source>
        <strain evidence="3">IBT 30069</strain>
    </source>
</reference>
<evidence type="ECO:0000313" key="3">
    <source>
        <dbReference type="EMBL" id="KAJ5108078.1"/>
    </source>
</evidence>
<dbReference type="EMBL" id="JAPQKH010000003">
    <property type="protein sequence ID" value="KAJ5108078.1"/>
    <property type="molecule type" value="Genomic_DNA"/>
</dbReference>
<dbReference type="AlphaFoldDB" id="A0A9W9FXA5"/>
<keyword evidence="1" id="KW-0472">Membrane</keyword>
<keyword evidence="2" id="KW-0732">Signal</keyword>